<keyword evidence="1" id="KW-0443">Lipid metabolism</keyword>
<gene>
    <name evidence="3" type="ORF">RCOM_2001440</name>
</gene>
<dbReference type="InterPro" id="IPR026055">
    <property type="entry name" value="FAR"/>
</dbReference>
<name>B9TNC2_RICCO</name>
<comment type="catalytic activity">
    <reaction evidence="1">
        <text>a long-chain fatty acyl-CoA + 2 NADPH + 2 H(+) = a long-chain primary fatty alcohol + 2 NADP(+) + CoA</text>
        <dbReference type="Rhea" id="RHEA:52716"/>
        <dbReference type="ChEBI" id="CHEBI:15378"/>
        <dbReference type="ChEBI" id="CHEBI:57287"/>
        <dbReference type="ChEBI" id="CHEBI:57783"/>
        <dbReference type="ChEBI" id="CHEBI:58349"/>
        <dbReference type="ChEBI" id="CHEBI:77396"/>
        <dbReference type="ChEBI" id="CHEBI:83139"/>
        <dbReference type="EC" id="1.2.1.84"/>
    </reaction>
</comment>
<dbReference type="Proteomes" id="UP000008311">
    <property type="component" value="Unassembled WGS sequence"/>
</dbReference>
<dbReference type="GO" id="GO:0102965">
    <property type="term" value="F:alcohol-forming long-chain fatty acyl-CoA reductase activity"/>
    <property type="evidence" value="ECO:0007669"/>
    <property type="project" value="UniProtKB-EC"/>
</dbReference>
<dbReference type="PANTHER" id="PTHR11011">
    <property type="entry name" value="MALE STERILITY PROTEIN 2-RELATED"/>
    <property type="match status" value="1"/>
</dbReference>
<dbReference type="AlphaFoldDB" id="B9TNC2"/>
<accession>B9TNC2</accession>
<evidence type="ECO:0000256" key="1">
    <source>
        <dbReference type="RuleBase" id="RU363097"/>
    </source>
</evidence>
<comment type="function">
    <text evidence="1">Catalyzes the reduction of fatty acyl-CoA to fatty alcohols.</text>
</comment>
<dbReference type="SUPFAM" id="SSF51735">
    <property type="entry name" value="NAD(P)-binding Rossmann-fold domains"/>
    <property type="match status" value="1"/>
</dbReference>
<keyword evidence="1" id="KW-0444">Lipid biosynthesis</keyword>
<dbReference type="EC" id="1.2.1.84" evidence="1"/>
<dbReference type="InterPro" id="IPR036291">
    <property type="entry name" value="NAD(P)-bd_dom_sf"/>
</dbReference>
<evidence type="ECO:0000313" key="4">
    <source>
        <dbReference type="Proteomes" id="UP000008311"/>
    </source>
</evidence>
<reference evidence="4" key="1">
    <citation type="journal article" date="2010" name="Nat. Biotechnol.">
        <title>Draft genome sequence of the oilseed species Ricinus communis.</title>
        <authorList>
            <person name="Chan A.P."/>
            <person name="Crabtree J."/>
            <person name="Zhao Q."/>
            <person name="Lorenzi H."/>
            <person name="Orvis J."/>
            <person name="Puiu D."/>
            <person name="Melake-Berhan A."/>
            <person name="Jones K.M."/>
            <person name="Redman J."/>
            <person name="Chen G."/>
            <person name="Cahoon E.B."/>
            <person name="Gedil M."/>
            <person name="Stanke M."/>
            <person name="Haas B.J."/>
            <person name="Wortman J.R."/>
            <person name="Fraser-Liggett C.M."/>
            <person name="Ravel J."/>
            <person name="Rabinowicz P.D."/>
        </authorList>
    </citation>
    <scope>NUCLEOTIDE SEQUENCE [LARGE SCALE GENOMIC DNA]</scope>
    <source>
        <strain evidence="4">cv. Hale</strain>
    </source>
</reference>
<dbReference type="EMBL" id="EQ992021">
    <property type="protein sequence ID" value="EEF22642.1"/>
    <property type="molecule type" value="Genomic_DNA"/>
</dbReference>
<comment type="similarity">
    <text evidence="1">Belongs to the fatty acyl-CoA reductase family.</text>
</comment>
<dbReference type="GO" id="GO:0006629">
    <property type="term" value="P:lipid metabolic process"/>
    <property type="evidence" value="ECO:0007669"/>
    <property type="project" value="UniProtKB-KW"/>
</dbReference>
<dbReference type="STRING" id="3988.B9TNC2"/>
<dbReference type="Pfam" id="PF07993">
    <property type="entry name" value="NAD_binding_4"/>
    <property type="match status" value="1"/>
</dbReference>
<dbReference type="InterPro" id="IPR013120">
    <property type="entry name" value="FAR_NAD-bd"/>
</dbReference>
<keyword evidence="1" id="KW-0560">Oxidoreductase</keyword>
<keyword evidence="1" id="KW-0521">NADP</keyword>
<dbReference type="eggNOG" id="KOG1221">
    <property type="taxonomic scope" value="Eukaryota"/>
</dbReference>
<keyword evidence="4" id="KW-1185">Reference proteome</keyword>
<evidence type="ECO:0000313" key="3">
    <source>
        <dbReference type="EMBL" id="EEF22642.1"/>
    </source>
</evidence>
<dbReference type="GO" id="GO:0080019">
    <property type="term" value="F:alcohol-forming very long-chain fatty acyl-CoA reductase activity"/>
    <property type="evidence" value="ECO:0007669"/>
    <property type="project" value="InterPro"/>
</dbReference>
<organism evidence="3 4">
    <name type="scientific">Ricinus communis</name>
    <name type="common">Castor bean</name>
    <dbReference type="NCBI Taxonomy" id="3988"/>
    <lineage>
        <taxon>Eukaryota</taxon>
        <taxon>Viridiplantae</taxon>
        <taxon>Streptophyta</taxon>
        <taxon>Embryophyta</taxon>
        <taxon>Tracheophyta</taxon>
        <taxon>Spermatophyta</taxon>
        <taxon>Magnoliopsida</taxon>
        <taxon>eudicotyledons</taxon>
        <taxon>Gunneridae</taxon>
        <taxon>Pentapetalae</taxon>
        <taxon>rosids</taxon>
        <taxon>fabids</taxon>
        <taxon>Malpighiales</taxon>
        <taxon>Euphorbiaceae</taxon>
        <taxon>Acalyphoideae</taxon>
        <taxon>Acalypheae</taxon>
        <taxon>Ricinus</taxon>
    </lineage>
</organism>
<dbReference type="InParanoid" id="B9TNC2"/>
<proteinExistence type="inferred from homology"/>
<evidence type="ECO:0000259" key="2">
    <source>
        <dbReference type="Pfam" id="PF07993"/>
    </source>
</evidence>
<sequence>MASYGGLDTNKSSRQATSLMMKHNHEGIGIVSFLQGKTLLITGATGFLGMVLVEKILRSVADIDKLYLLIKARNKEAAMERLNSEIIDADVFKCLKQKYGQSYQQFMLSKLVPVVGNTCESDLGLETTMADVISRQVHVIINSAANTTFNER</sequence>
<protein>
    <recommendedName>
        <fullName evidence="1">Fatty acyl-CoA reductase</fullName>
        <ecNumber evidence="1">1.2.1.84</ecNumber>
    </recommendedName>
</protein>
<dbReference type="PANTHER" id="PTHR11011:SF45">
    <property type="entry name" value="FATTY ACYL-COA REDUCTASE CG8306-RELATED"/>
    <property type="match status" value="1"/>
</dbReference>
<feature type="domain" description="Thioester reductase (TE)" evidence="2">
    <location>
        <begin position="41"/>
        <end position="151"/>
    </location>
</feature>
<dbReference type="Gene3D" id="3.40.50.720">
    <property type="entry name" value="NAD(P)-binding Rossmann-like Domain"/>
    <property type="match status" value="1"/>
</dbReference>